<dbReference type="InterPro" id="IPR036986">
    <property type="entry name" value="S4_RNA-bd_sf"/>
</dbReference>
<reference evidence="7 8" key="1">
    <citation type="submission" date="2016-10" db="EMBL/GenBank/DDBJ databases">
        <authorList>
            <person name="de Groot N.N."/>
        </authorList>
    </citation>
    <scope>NUCLEOTIDE SEQUENCE [LARGE SCALE GENOMIC DNA]</scope>
    <source>
        <strain evidence="7 8">CGMCC 1.9159</strain>
    </source>
</reference>
<comment type="similarity">
    <text evidence="1">Belongs to the HSP15 family.</text>
</comment>
<name>A0A1G9JWK8_9ACTN</name>
<accession>A0A1G9JWK8</accession>
<dbReference type="GO" id="GO:0034605">
    <property type="term" value="P:cellular response to heat"/>
    <property type="evidence" value="ECO:0007669"/>
    <property type="project" value="InterPro"/>
</dbReference>
<evidence type="ECO:0000256" key="1">
    <source>
        <dbReference type="ARBA" id="ARBA00008396"/>
    </source>
</evidence>
<evidence type="ECO:0000259" key="6">
    <source>
        <dbReference type="SMART" id="SM00363"/>
    </source>
</evidence>
<dbReference type="SUPFAM" id="SSF55174">
    <property type="entry name" value="Alpha-L RNA-binding motif"/>
    <property type="match status" value="1"/>
</dbReference>
<dbReference type="CDD" id="cd00165">
    <property type="entry name" value="S4"/>
    <property type="match status" value="1"/>
</dbReference>
<dbReference type="PROSITE" id="PS50889">
    <property type="entry name" value="S4"/>
    <property type="match status" value="1"/>
</dbReference>
<dbReference type="Pfam" id="PF01479">
    <property type="entry name" value="S4"/>
    <property type="match status" value="1"/>
</dbReference>
<dbReference type="AlphaFoldDB" id="A0A1G9JWK8"/>
<evidence type="ECO:0000256" key="4">
    <source>
        <dbReference type="PROSITE-ProRule" id="PRU00182"/>
    </source>
</evidence>
<feature type="domain" description="RNA-binding S4" evidence="6">
    <location>
        <begin position="4"/>
        <end position="68"/>
    </location>
</feature>
<dbReference type="InterPro" id="IPR025708">
    <property type="entry name" value="HSP15"/>
</dbReference>
<dbReference type="GO" id="GO:0043023">
    <property type="term" value="F:ribosomal large subunit binding"/>
    <property type="evidence" value="ECO:0007669"/>
    <property type="project" value="InterPro"/>
</dbReference>
<keyword evidence="8" id="KW-1185">Reference proteome</keyword>
<proteinExistence type="inferred from homology"/>
<dbReference type="Proteomes" id="UP000199475">
    <property type="component" value="Unassembled WGS sequence"/>
</dbReference>
<evidence type="ECO:0000256" key="3">
    <source>
        <dbReference type="ARBA" id="ARBA00023125"/>
    </source>
</evidence>
<feature type="compositionally biased region" description="Basic and acidic residues" evidence="5">
    <location>
        <begin position="109"/>
        <end position="123"/>
    </location>
</feature>
<dbReference type="GO" id="GO:0003677">
    <property type="term" value="F:DNA binding"/>
    <property type="evidence" value="ECO:0007669"/>
    <property type="project" value="UniProtKB-KW"/>
</dbReference>
<keyword evidence="7" id="KW-0346">Stress response</keyword>
<keyword evidence="3" id="KW-0238">DNA-binding</keyword>
<organism evidence="7 8">
    <name type="scientific">Tessaracoccus oleiagri</name>
    <dbReference type="NCBI Taxonomy" id="686624"/>
    <lineage>
        <taxon>Bacteria</taxon>
        <taxon>Bacillati</taxon>
        <taxon>Actinomycetota</taxon>
        <taxon>Actinomycetes</taxon>
        <taxon>Propionibacteriales</taxon>
        <taxon>Propionibacteriaceae</taxon>
        <taxon>Tessaracoccus</taxon>
    </lineage>
</organism>
<gene>
    <name evidence="7" type="ORF">SAMN04488242_1483</name>
</gene>
<evidence type="ECO:0000313" key="8">
    <source>
        <dbReference type="Proteomes" id="UP000199475"/>
    </source>
</evidence>
<dbReference type="GO" id="GO:0003727">
    <property type="term" value="F:single-stranded RNA binding"/>
    <property type="evidence" value="ECO:0007669"/>
    <property type="project" value="InterPro"/>
</dbReference>
<dbReference type="SMART" id="SM00363">
    <property type="entry name" value="S4"/>
    <property type="match status" value="1"/>
</dbReference>
<dbReference type="InterPro" id="IPR002942">
    <property type="entry name" value="S4_RNA-bd"/>
</dbReference>
<dbReference type="OrthoDB" id="9797176at2"/>
<sequence>MTTARLDVWLWSVRLFKTRSAANKAVSGGHVRLNGSPVKPAHIVKPDDVVTVRQPGWERKFQITQVITKRVGAPIAQTCYIDQSPPKPAYLSSPMARRDPGAGRPTKKDRRDIDRLRGRDAAH</sequence>
<evidence type="ECO:0000256" key="2">
    <source>
        <dbReference type="ARBA" id="ARBA00022884"/>
    </source>
</evidence>
<evidence type="ECO:0000313" key="7">
    <source>
        <dbReference type="EMBL" id="SDL41253.1"/>
    </source>
</evidence>
<dbReference type="Gene3D" id="3.10.290.10">
    <property type="entry name" value="RNA-binding S4 domain"/>
    <property type="match status" value="1"/>
</dbReference>
<protein>
    <submittedName>
        <fullName evidence="7">Ribosome-associated heat shock protein Hsp15</fullName>
    </submittedName>
</protein>
<evidence type="ECO:0000256" key="5">
    <source>
        <dbReference type="SAM" id="MobiDB-lite"/>
    </source>
</evidence>
<keyword evidence="2 4" id="KW-0694">RNA-binding</keyword>
<feature type="region of interest" description="Disordered" evidence="5">
    <location>
        <begin position="82"/>
        <end position="123"/>
    </location>
</feature>
<dbReference type="STRING" id="686624.SAMN04488242_1483"/>
<dbReference type="PIRSF" id="PIRSF016821">
    <property type="entry name" value="HSP15"/>
    <property type="match status" value="1"/>
</dbReference>
<dbReference type="RefSeq" id="WP_093250493.1">
    <property type="nucleotide sequence ID" value="NZ_FNGP01000002.1"/>
</dbReference>
<dbReference type="EMBL" id="FNGP01000002">
    <property type="protein sequence ID" value="SDL41253.1"/>
    <property type="molecule type" value="Genomic_DNA"/>
</dbReference>